<dbReference type="GO" id="GO:0016787">
    <property type="term" value="F:hydrolase activity"/>
    <property type="evidence" value="ECO:0007669"/>
    <property type="project" value="UniProtKB-KW"/>
</dbReference>
<dbReference type="InterPro" id="IPR002716">
    <property type="entry name" value="PIN_dom"/>
</dbReference>
<keyword evidence="9" id="KW-0472">Membrane</keyword>
<reference evidence="11 12" key="1">
    <citation type="submission" date="2009-07" db="EMBL/GenBank/DDBJ databases">
        <authorList>
            <person name="Madupu R."/>
            <person name="Sebastian Y."/>
            <person name="Durkin A.S."/>
            <person name="Torralba M."/>
            <person name="Methe B."/>
            <person name="Sutton G.G."/>
            <person name="Strausberg R.L."/>
            <person name="Nelson K.E."/>
        </authorList>
    </citation>
    <scope>NUCLEOTIDE SEQUENCE [LARGE SCALE GENOMIC DNA]</scope>
    <source>
        <strain evidence="11 12">ATCC 35580</strain>
    </source>
</reference>
<evidence type="ECO:0000256" key="2">
    <source>
        <dbReference type="ARBA" id="ARBA00022649"/>
    </source>
</evidence>
<evidence type="ECO:0000256" key="9">
    <source>
        <dbReference type="SAM" id="Phobius"/>
    </source>
</evidence>
<dbReference type="STRING" id="596324.TREVI0001_0623"/>
<keyword evidence="4 8" id="KW-0479">Metal-binding</keyword>
<dbReference type="InterPro" id="IPR050556">
    <property type="entry name" value="Type_II_TA_system_RNase"/>
</dbReference>
<evidence type="ECO:0000313" key="12">
    <source>
        <dbReference type="Proteomes" id="UP000004509"/>
    </source>
</evidence>
<dbReference type="eggNOG" id="COG1487">
    <property type="taxonomic scope" value="Bacteria"/>
</dbReference>
<dbReference type="GO" id="GO:0000287">
    <property type="term" value="F:magnesium ion binding"/>
    <property type="evidence" value="ECO:0007669"/>
    <property type="project" value="UniProtKB-UniRule"/>
</dbReference>
<sequence>MCKRKHQLLYAVSYYITKRRQFVNPRLLIKAAVVEFIGIIVMYLLDTNICIFLIKNKFPVLTKKIFSANSDDLFLSAISIAEIEYGASKSQQREKNRQALLDFCADFNTILDFTTEDTEAYGMIRAYLEKKGNIIGPYDMQIAAQAMTRNLIVITNNYDEFVRIPWIKLEDWTKE</sequence>
<dbReference type="CDD" id="cd18745">
    <property type="entry name" value="PIN_VapC4-5_FitB-like"/>
    <property type="match status" value="1"/>
</dbReference>
<comment type="similarity">
    <text evidence="7 8">Belongs to the PINc/VapC protein family.</text>
</comment>
<feature type="binding site" evidence="8">
    <location>
        <position position="46"/>
    </location>
    <ligand>
        <name>Mg(2+)</name>
        <dbReference type="ChEBI" id="CHEBI:18420"/>
    </ligand>
</feature>
<dbReference type="AlphaFoldDB" id="C8PMK8"/>
<proteinExistence type="inferred from homology"/>
<gene>
    <name evidence="8" type="primary">vapC</name>
    <name evidence="11" type="ORF">TREVI0001_0623</name>
</gene>
<comment type="function">
    <text evidence="8">Toxic component of a toxin-antitoxin (TA) system. An RNase.</text>
</comment>
<feature type="binding site" evidence="8">
    <location>
        <position position="139"/>
    </location>
    <ligand>
        <name>Mg(2+)</name>
        <dbReference type="ChEBI" id="CHEBI:18420"/>
    </ligand>
</feature>
<dbReference type="InterPro" id="IPR029060">
    <property type="entry name" value="PIN-like_dom_sf"/>
</dbReference>
<dbReference type="EMBL" id="ACYH01000011">
    <property type="protein sequence ID" value="EEV21425.1"/>
    <property type="molecule type" value="Genomic_DNA"/>
</dbReference>
<dbReference type="HAMAP" id="MF_00265">
    <property type="entry name" value="VapC_Nob1"/>
    <property type="match status" value="1"/>
</dbReference>
<organism evidence="11 12">
    <name type="scientific">Treponema vincentii ATCC 35580</name>
    <dbReference type="NCBI Taxonomy" id="596324"/>
    <lineage>
        <taxon>Bacteria</taxon>
        <taxon>Pseudomonadati</taxon>
        <taxon>Spirochaetota</taxon>
        <taxon>Spirochaetia</taxon>
        <taxon>Spirochaetales</taxon>
        <taxon>Treponemataceae</taxon>
        <taxon>Treponema</taxon>
    </lineage>
</organism>
<feature type="domain" description="PIN" evidence="10">
    <location>
        <begin position="43"/>
        <end position="165"/>
    </location>
</feature>
<evidence type="ECO:0000256" key="4">
    <source>
        <dbReference type="ARBA" id="ARBA00022723"/>
    </source>
</evidence>
<dbReference type="GO" id="GO:0090729">
    <property type="term" value="F:toxin activity"/>
    <property type="evidence" value="ECO:0007669"/>
    <property type="project" value="UniProtKB-KW"/>
</dbReference>
<dbReference type="GO" id="GO:0004540">
    <property type="term" value="F:RNA nuclease activity"/>
    <property type="evidence" value="ECO:0007669"/>
    <property type="project" value="InterPro"/>
</dbReference>
<keyword evidence="9" id="KW-0812">Transmembrane</keyword>
<keyword evidence="5 8" id="KW-0378">Hydrolase</keyword>
<comment type="cofactor">
    <cofactor evidence="1 8">
        <name>Mg(2+)</name>
        <dbReference type="ChEBI" id="CHEBI:18420"/>
    </cofactor>
</comment>
<evidence type="ECO:0000256" key="1">
    <source>
        <dbReference type="ARBA" id="ARBA00001946"/>
    </source>
</evidence>
<protein>
    <recommendedName>
        <fullName evidence="8">Ribonuclease VapC</fullName>
        <shortName evidence="8">RNase VapC</shortName>
        <ecNumber evidence="8">3.1.-.-</ecNumber>
    </recommendedName>
    <alternativeName>
        <fullName evidence="8">Toxin VapC</fullName>
    </alternativeName>
</protein>
<evidence type="ECO:0000256" key="7">
    <source>
        <dbReference type="ARBA" id="ARBA00038093"/>
    </source>
</evidence>
<keyword evidence="8" id="KW-0800">Toxin</keyword>
<feature type="transmembrane region" description="Helical" evidence="9">
    <location>
        <begin position="27"/>
        <end position="45"/>
    </location>
</feature>
<dbReference type="PANTHER" id="PTHR33653:SF1">
    <property type="entry name" value="RIBONUCLEASE VAPC2"/>
    <property type="match status" value="1"/>
</dbReference>
<evidence type="ECO:0000256" key="8">
    <source>
        <dbReference type="HAMAP-Rule" id="MF_00265"/>
    </source>
</evidence>
<dbReference type="Gene3D" id="3.40.50.1010">
    <property type="entry name" value="5'-nuclease"/>
    <property type="match status" value="1"/>
</dbReference>
<evidence type="ECO:0000259" key="10">
    <source>
        <dbReference type="Pfam" id="PF01850"/>
    </source>
</evidence>
<comment type="caution">
    <text evidence="11">The sequence shown here is derived from an EMBL/GenBank/DDBJ whole genome shotgun (WGS) entry which is preliminary data.</text>
</comment>
<evidence type="ECO:0000313" key="11">
    <source>
        <dbReference type="EMBL" id="EEV21425.1"/>
    </source>
</evidence>
<keyword evidence="3 8" id="KW-0540">Nuclease</keyword>
<evidence type="ECO:0000256" key="3">
    <source>
        <dbReference type="ARBA" id="ARBA00022722"/>
    </source>
</evidence>
<dbReference type="InterPro" id="IPR022907">
    <property type="entry name" value="VapC_family"/>
</dbReference>
<dbReference type="SUPFAM" id="SSF88723">
    <property type="entry name" value="PIN domain-like"/>
    <property type="match status" value="1"/>
</dbReference>
<keyword evidence="9" id="KW-1133">Transmembrane helix</keyword>
<dbReference type="EC" id="3.1.-.-" evidence="8"/>
<name>C8PMK8_9SPIR</name>
<dbReference type="PANTHER" id="PTHR33653">
    <property type="entry name" value="RIBONUCLEASE VAPC2"/>
    <property type="match status" value="1"/>
</dbReference>
<keyword evidence="2 8" id="KW-1277">Toxin-antitoxin system</keyword>
<evidence type="ECO:0000256" key="6">
    <source>
        <dbReference type="ARBA" id="ARBA00022842"/>
    </source>
</evidence>
<dbReference type="Proteomes" id="UP000004509">
    <property type="component" value="Unassembled WGS sequence"/>
</dbReference>
<dbReference type="Pfam" id="PF01850">
    <property type="entry name" value="PIN"/>
    <property type="match status" value="1"/>
</dbReference>
<keyword evidence="6 8" id="KW-0460">Magnesium</keyword>
<accession>C8PMK8</accession>
<evidence type="ECO:0000256" key="5">
    <source>
        <dbReference type="ARBA" id="ARBA00022801"/>
    </source>
</evidence>